<feature type="signal peptide" evidence="1">
    <location>
        <begin position="1"/>
        <end position="19"/>
    </location>
</feature>
<sequence>MRLMPILSALALLVNSCAAMPAIVKRAGAVVTIPSMNLHFMGKGSSAFNSTFDFVLDRSQDGREDETKCASSWGQGKYPYQWIQCEAEGVYWRFQQEEEFAECNFTLELFQIEMNGEGANVGLTTAIKHITSNEAANLDSYLSCSPIANSPDMTGTLTRPVNIELSVTTDSVSPLSIAGLATKYQTGSNCLTQYDLHIVDNNLEGASGGKDSGLCTVKFYCFAFPNTPQTIECADKAFSFTISDIGSTEGGASYFTLTVRHKYPLLSAGTPGLDVNSPYSDVTRLTDLATEGTVDIRQGVNIQGGCDDRGECSFSQLGPIDVGVASIEAIGEDDTA</sequence>
<organism evidence="2 3">
    <name type="scientific">Aulographum hederae CBS 113979</name>
    <dbReference type="NCBI Taxonomy" id="1176131"/>
    <lineage>
        <taxon>Eukaryota</taxon>
        <taxon>Fungi</taxon>
        <taxon>Dikarya</taxon>
        <taxon>Ascomycota</taxon>
        <taxon>Pezizomycotina</taxon>
        <taxon>Dothideomycetes</taxon>
        <taxon>Pleosporomycetidae</taxon>
        <taxon>Aulographales</taxon>
        <taxon>Aulographaceae</taxon>
    </lineage>
</organism>
<dbReference type="Proteomes" id="UP000800041">
    <property type="component" value="Unassembled WGS sequence"/>
</dbReference>
<accession>A0A6G1H856</accession>
<feature type="chain" id="PRO_5026265795" evidence="1">
    <location>
        <begin position="20"/>
        <end position="336"/>
    </location>
</feature>
<proteinExistence type="predicted"/>
<name>A0A6G1H856_9PEZI</name>
<reference evidence="2" key="1">
    <citation type="journal article" date="2020" name="Stud. Mycol.">
        <title>101 Dothideomycetes genomes: a test case for predicting lifestyles and emergence of pathogens.</title>
        <authorList>
            <person name="Haridas S."/>
            <person name="Albert R."/>
            <person name="Binder M."/>
            <person name="Bloem J."/>
            <person name="Labutti K."/>
            <person name="Salamov A."/>
            <person name="Andreopoulos B."/>
            <person name="Baker S."/>
            <person name="Barry K."/>
            <person name="Bills G."/>
            <person name="Bluhm B."/>
            <person name="Cannon C."/>
            <person name="Castanera R."/>
            <person name="Culley D."/>
            <person name="Daum C."/>
            <person name="Ezra D."/>
            <person name="Gonzalez J."/>
            <person name="Henrissat B."/>
            <person name="Kuo A."/>
            <person name="Liang C."/>
            <person name="Lipzen A."/>
            <person name="Lutzoni F."/>
            <person name="Magnuson J."/>
            <person name="Mondo S."/>
            <person name="Nolan M."/>
            <person name="Ohm R."/>
            <person name="Pangilinan J."/>
            <person name="Park H.-J."/>
            <person name="Ramirez L."/>
            <person name="Alfaro M."/>
            <person name="Sun H."/>
            <person name="Tritt A."/>
            <person name="Yoshinaga Y."/>
            <person name="Zwiers L.-H."/>
            <person name="Turgeon B."/>
            <person name="Goodwin S."/>
            <person name="Spatafora J."/>
            <person name="Crous P."/>
            <person name="Grigoriev I."/>
        </authorList>
    </citation>
    <scope>NUCLEOTIDE SEQUENCE</scope>
    <source>
        <strain evidence="2">CBS 113979</strain>
    </source>
</reference>
<evidence type="ECO:0000313" key="3">
    <source>
        <dbReference type="Proteomes" id="UP000800041"/>
    </source>
</evidence>
<evidence type="ECO:0000313" key="2">
    <source>
        <dbReference type="EMBL" id="KAF1989237.1"/>
    </source>
</evidence>
<keyword evidence="1" id="KW-0732">Signal</keyword>
<dbReference type="EMBL" id="ML977146">
    <property type="protein sequence ID" value="KAF1989237.1"/>
    <property type="molecule type" value="Genomic_DNA"/>
</dbReference>
<evidence type="ECO:0000256" key="1">
    <source>
        <dbReference type="SAM" id="SignalP"/>
    </source>
</evidence>
<gene>
    <name evidence="2" type="ORF">K402DRAFT_402403</name>
</gene>
<dbReference type="AlphaFoldDB" id="A0A6G1H856"/>
<keyword evidence="3" id="KW-1185">Reference proteome</keyword>
<protein>
    <submittedName>
        <fullName evidence="2">Uncharacterized protein</fullName>
    </submittedName>
</protein>